<gene>
    <name evidence="9" type="ORF">KUH32_15115</name>
</gene>
<keyword evidence="3" id="KW-1134">Transmembrane beta strand</keyword>
<evidence type="ECO:0000313" key="9">
    <source>
        <dbReference type="EMBL" id="MBV2361094.1"/>
    </source>
</evidence>
<evidence type="ECO:0000256" key="3">
    <source>
        <dbReference type="ARBA" id="ARBA00022452"/>
    </source>
</evidence>
<reference evidence="9" key="1">
    <citation type="submission" date="2021-06" db="EMBL/GenBank/DDBJ databases">
        <title>Thalassococcus sp. CAU 1522 isolated from sea sand, Republic of Korea.</title>
        <authorList>
            <person name="Kim W."/>
        </authorList>
    </citation>
    <scope>NUCLEOTIDE SEQUENCE</scope>
    <source>
        <strain evidence="9">CAU 1522</strain>
    </source>
</reference>
<protein>
    <recommendedName>
        <fullName evidence="11">Long-chain fatty acid transport protein</fullName>
    </recommendedName>
</protein>
<feature type="chain" id="PRO_5047409092" description="Long-chain fatty acid transport protein" evidence="8">
    <location>
        <begin position="21"/>
        <end position="426"/>
    </location>
</feature>
<sequence>MKSVLLGASALALSVGAAHAAGLDRSGQSVMAIFADDNTANLSFGYVMPSVTGKDDLGNDYDVGDAYSVIGLSYTNAINEQISYSVIFDQPYGANVTYNNSPLTSALGGTGADLSSEALTFVGKYQISDRISVFGGIKLEQVRADVALNGIAYRNAISTSAVTRGFNATRPGGTPALDASLLGAAAAGSVPAATAIDTTYGAGTTAALGGQIATQAGSFAANDGYKFSMDTDRRIGYVIGAAYEIPEIAFRLALTYSPEIEHKADTTEDIFGATVTGDVEYVTPQSVNIEFQTGIAPDTLLLATYRWTEFSAVDVVPTALGSDLVNLNDGERYTLGIGRRFNPNLSGSAVISYEPEGDELVSPLGPTNGLWGLSIGGQYTKDNVKLSGGINYSWLGNAKPEVGGVAAADFENNHSVAFGIRAEFAF</sequence>
<name>A0ABS6NAP7_9RHOB</name>
<evidence type="ECO:0000256" key="1">
    <source>
        <dbReference type="ARBA" id="ARBA00004571"/>
    </source>
</evidence>
<proteinExistence type="inferred from homology"/>
<keyword evidence="5 8" id="KW-0732">Signal</keyword>
<keyword evidence="7" id="KW-0998">Cell outer membrane</keyword>
<accession>A0ABS6NAP7</accession>
<evidence type="ECO:0000256" key="8">
    <source>
        <dbReference type="SAM" id="SignalP"/>
    </source>
</evidence>
<organism evidence="9 10">
    <name type="scientific">Thalassococcus arenae</name>
    <dbReference type="NCBI Taxonomy" id="2851652"/>
    <lineage>
        <taxon>Bacteria</taxon>
        <taxon>Pseudomonadati</taxon>
        <taxon>Pseudomonadota</taxon>
        <taxon>Alphaproteobacteria</taxon>
        <taxon>Rhodobacterales</taxon>
        <taxon>Roseobacteraceae</taxon>
        <taxon>Thalassococcus</taxon>
    </lineage>
</organism>
<evidence type="ECO:0008006" key="11">
    <source>
        <dbReference type="Google" id="ProtNLM"/>
    </source>
</evidence>
<evidence type="ECO:0000256" key="4">
    <source>
        <dbReference type="ARBA" id="ARBA00022692"/>
    </source>
</evidence>
<dbReference type="EMBL" id="JAHRWL010000002">
    <property type="protein sequence ID" value="MBV2361094.1"/>
    <property type="molecule type" value="Genomic_DNA"/>
</dbReference>
<dbReference type="InterPro" id="IPR005017">
    <property type="entry name" value="OMPP1/FadL/TodX"/>
</dbReference>
<feature type="signal peptide" evidence="8">
    <location>
        <begin position="1"/>
        <end position="20"/>
    </location>
</feature>
<keyword evidence="10" id="KW-1185">Reference proteome</keyword>
<dbReference type="Pfam" id="PF03349">
    <property type="entry name" value="Toluene_X"/>
    <property type="match status" value="1"/>
</dbReference>
<keyword evidence="6" id="KW-0472">Membrane</keyword>
<comment type="caution">
    <text evidence="9">The sequence shown here is derived from an EMBL/GenBank/DDBJ whole genome shotgun (WGS) entry which is preliminary data.</text>
</comment>
<dbReference type="PANTHER" id="PTHR35093">
    <property type="entry name" value="OUTER MEMBRANE PROTEIN NMB0088-RELATED"/>
    <property type="match status" value="1"/>
</dbReference>
<evidence type="ECO:0000256" key="2">
    <source>
        <dbReference type="ARBA" id="ARBA00008163"/>
    </source>
</evidence>
<comment type="similarity">
    <text evidence="2">Belongs to the OmpP1/FadL family.</text>
</comment>
<keyword evidence="4" id="KW-0812">Transmembrane</keyword>
<dbReference type="RefSeq" id="WP_217779432.1">
    <property type="nucleotide sequence ID" value="NZ_JAHRWL010000002.1"/>
</dbReference>
<evidence type="ECO:0000313" key="10">
    <source>
        <dbReference type="Proteomes" id="UP001166293"/>
    </source>
</evidence>
<evidence type="ECO:0000256" key="6">
    <source>
        <dbReference type="ARBA" id="ARBA00023136"/>
    </source>
</evidence>
<evidence type="ECO:0000256" key="7">
    <source>
        <dbReference type="ARBA" id="ARBA00023237"/>
    </source>
</evidence>
<comment type="subcellular location">
    <subcellularLocation>
        <location evidence="1">Cell outer membrane</location>
        <topology evidence="1">Multi-pass membrane protein</topology>
    </subcellularLocation>
</comment>
<dbReference type="Proteomes" id="UP001166293">
    <property type="component" value="Unassembled WGS sequence"/>
</dbReference>
<dbReference type="PANTHER" id="PTHR35093:SF8">
    <property type="entry name" value="OUTER MEMBRANE PROTEIN NMB0088-RELATED"/>
    <property type="match status" value="1"/>
</dbReference>
<evidence type="ECO:0000256" key="5">
    <source>
        <dbReference type="ARBA" id="ARBA00022729"/>
    </source>
</evidence>